<protein>
    <submittedName>
        <fullName evidence="1">Uncharacterized protein</fullName>
    </submittedName>
</protein>
<keyword evidence="2" id="KW-1185">Reference proteome</keyword>
<dbReference type="AlphaFoldDB" id="A0A7H1NQB8"/>
<gene>
    <name evidence="1" type="ORF">JGUZn3_07430</name>
</gene>
<evidence type="ECO:0000313" key="1">
    <source>
        <dbReference type="EMBL" id="QNT77978.1"/>
    </source>
</evidence>
<sequence length="91" mass="9080">MRDLSVHETETVSGGFYFTSPLIGAAIGAVLGNGSAQAMALGSGIGAILLTPYCPLHWIYGLTAIATAFGLDNGNNTAHGTETTPAATAAA</sequence>
<dbReference type="EMBL" id="CP060244">
    <property type="protein sequence ID" value="QNT77978.1"/>
    <property type="molecule type" value="Genomic_DNA"/>
</dbReference>
<dbReference type="Proteomes" id="UP000516349">
    <property type="component" value="Chromosome"/>
</dbReference>
<dbReference type="KEGG" id="ebla:JGUZn3_07430"/>
<evidence type="ECO:0000313" key="2">
    <source>
        <dbReference type="Proteomes" id="UP000516349"/>
    </source>
</evidence>
<organism evidence="1 2">
    <name type="scientific">Entomobacter blattae</name>
    <dbReference type="NCBI Taxonomy" id="2762277"/>
    <lineage>
        <taxon>Bacteria</taxon>
        <taxon>Pseudomonadati</taxon>
        <taxon>Pseudomonadota</taxon>
        <taxon>Alphaproteobacteria</taxon>
        <taxon>Acetobacterales</taxon>
        <taxon>Acetobacteraceae</taxon>
        <taxon>Entomobacter</taxon>
    </lineage>
</organism>
<reference evidence="1 2" key="1">
    <citation type="submission" date="2020-08" db="EMBL/GenBank/DDBJ databases">
        <title>Complete genome sequence of Entomobacter blattae G55GP.</title>
        <authorList>
            <person name="Poehlein A."/>
            <person name="Guzman J."/>
            <person name="Daniel R."/>
            <person name="Vilcinskas A."/>
        </authorList>
    </citation>
    <scope>NUCLEOTIDE SEQUENCE [LARGE SCALE GENOMIC DNA]</scope>
    <source>
        <strain evidence="1 2">G55GP</strain>
    </source>
</reference>
<dbReference type="RefSeq" id="WP_203414365.1">
    <property type="nucleotide sequence ID" value="NZ_CP060244.1"/>
</dbReference>
<accession>A0A7H1NQB8</accession>
<name>A0A7H1NQB8_9PROT</name>
<proteinExistence type="predicted"/>